<keyword evidence="12" id="KW-1185">Reference proteome</keyword>
<dbReference type="EMBL" id="UIHB01000001">
    <property type="protein sequence ID" value="SUZ26640.1"/>
    <property type="molecule type" value="Genomic_DNA"/>
</dbReference>
<reference evidence="11 12" key="1">
    <citation type="submission" date="2018-06" db="EMBL/GenBank/DDBJ databases">
        <authorList>
            <person name="Pothier F. J."/>
        </authorList>
    </citation>
    <scope>NUCLEOTIDE SEQUENCE [LARGE SCALE GENOMIC DNA]</scope>
    <source>
        <strain evidence="11 12">CPBF 424</strain>
    </source>
</reference>
<feature type="compositionally biased region" description="Low complexity" evidence="9">
    <location>
        <begin position="840"/>
        <end position="853"/>
    </location>
</feature>
<evidence type="ECO:0000256" key="8">
    <source>
        <dbReference type="ARBA" id="ARBA00023136"/>
    </source>
</evidence>
<dbReference type="InterPro" id="IPR011049">
    <property type="entry name" value="Serralysin-like_metalloprot_C"/>
</dbReference>
<evidence type="ECO:0000259" key="10">
    <source>
        <dbReference type="SMART" id="SM00736"/>
    </source>
</evidence>
<evidence type="ECO:0000256" key="1">
    <source>
        <dbReference type="ARBA" id="ARBA00004370"/>
    </source>
</evidence>
<keyword evidence="4" id="KW-0800">Toxin</keyword>
<feature type="compositionally biased region" description="Acidic residues" evidence="9">
    <location>
        <begin position="1006"/>
        <end position="1019"/>
    </location>
</feature>
<keyword evidence="6" id="KW-0106">Calcium</keyword>
<dbReference type="GO" id="GO:0016020">
    <property type="term" value="C:membrane"/>
    <property type="evidence" value="ECO:0007669"/>
    <property type="project" value="UniProtKB-SubCell"/>
</dbReference>
<keyword evidence="7" id="KW-0843">Virulence</keyword>
<evidence type="ECO:0000256" key="7">
    <source>
        <dbReference type="ARBA" id="ARBA00023026"/>
    </source>
</evidence>
<protein>
    <submittedName>
        <fullName evidence="11">Hemolysin</fullName>
    </submittedName>
</protein>
<dbReference type="Gene3D" id="2.150.10.10">
    <property type="entry name" value="Serralysin-like metalloprotease, C-terminal"/>
    <property type="match status" value="17"/>
</dbReference>
<dbReference type="PRINTS" id="PR00313">
    <property type="entry name" value="CABNDNGRPT"/>
</dbReference>
<dbReference type="InterPro" id="IPR003995">
    <property type="entry name" value="RTX_toxin_determinant-A"/>
</dbReference>
<feature type="compositionally biased region" description="Acidic residues" evidence="9">
    <location>
        <begin position="1347"/>
        <end position="1357"/>
    </location>
</feature>
<dbReference type="SUPFAM" id="SSF49313">
    <property type="entry name" value="Cadherin-like"/>
    <property type="match status" value="1"/>
</dbReference>
<dbReference type="Gene3D" id="2.160.20.160">
    <property type="match status" value="1"/>
</dbReference>
<evidence type="ECO:0000313" key="11">
    <source>
        <dbReference type="EMBL" id="SUZ26640.1"/>
    </source>
</evidence>
<dbReference type="Pfam" id="PF00353">
    <property type="entry name" value="HemolysinCabind"/>
    <property type="match status" value="27"/>
</dbReference>
<feature type="region of interest" description="Disordered" evidence="9">
    <location>
        <begin position="1313"/>
        <end position="1357"/>
    </location>
</feature>
<dbReference type="PRINTS" id="PR01488">
    <property type="entry name" value="RTXTOXINA"/>
</dbReference>
<dbReference type="Proteomes" id="UP000254168">
    <property type="component" value="Unassembled WGS sequence"/>
</dbReference>
<feature type="region of interest" description="Disordered" evidence="9">
    <location>
        <begin position="992"/>
        <end position="1019"/>
    </location>
</feature>
<keyword evidence="8" id="KW-0472">Membrane</keyword>
<evidence type="ECO:0000256" key="3">
    <source>
        <dbReference type="ARBA" id="ARBA00022525"/>
    </source>
</evidence>
<dbReference type="PANTHER" id="PTHR38340:SF1">
    <property type="entry name" value="S-LAYER PROTEIN"/>
    <property type="match status" value="1"/>
</dbReference>
<evidence type="ECO:0000256" key="6">
    <source>
        <dbReference type="ARBA" id="ARBA00022837"/>
    </source>
</evidence>
<organism evidence="11 12">
    <name type="scientific">Xanthomonas euroxanthea</name>
    <dbReference type="NCBI Taxonomy" id="2259622"/>
    <lineage>
        <taxon>Bacteria</taxon>
        <taxon>Pseudomonadati</taxon>
        <taxon>Pseudomonadota</taxon>
        <taxon>Gammaproteobacteria</taxon>
        <taxon>Lysobacterales</taxon>
        <taxon>Lysobacteraceae</taxon>
        <taxon>Xanthomonas</taxon>
    </lineage>
</organism>
<dbReference type="Gene3D" id="2.60.40.10">
    <property type="entry name" value="Immunoglobulins"/>
    <property type="match status" value="1"/>
</dbReference>
<comment type="caution">
    <text evidence="11">The sequence shown here is derived from an EMBL/GenBank/DDBJ whole genome shotgun (WGS) entry which is preliminary data.</text>
</comment>
<dbReference type="InterPro" id="IPR050557">
    <property type="entry name" value="RTX_toxin/Mannuronan_C5-epim"/>
</dbReference>
<evidence type="ECO:0000313" key="12">
    <source>
        <dbReference type="Proteomes" id="UP000254168"/>
    </source>
</evidence>
<proteinExistence type="predicted"/>
<dbReference type="PROSITE" id="PS00330">
    <property type="entry name" value="HEMOLYSIN_CALCIUM"/>
    <property type="match status" value="17"/>
</dbReference>
<sequence>MVDVMNMEDLDQARALLDAGRIDDIYAYIAKFGHRYSRLASGVARGNMFSGLSALEFLEETAKAAGTSVDSAGIQEVRKQMAGAFLTQLFTIAQNENGIVEREITADEAWTFHNRVFTSLGLPTDSWTMNTPFELLDEDQRNELWDVLLESNGRWPFDSASGIRLALTVWQNSDGSGKAASWFDRLGYNPDIFSAWLARVGTESLEDNPLSLLNPSAALAEFLVAMGLDSTDGEINQDQVREFMAALSAPLRIFTGPDKGAAVYGSVQDDMLAGTDIGDLLYGMDGSDTLEGRAGDDILAGGIGNDVLRGGVGNDTIFGEDGNDILDGGIGSDRLRGGAGTDTYVLYAGAPGDIDRITDADGIGVLEIEGNSGWAAGLVATSENTWEAADGYIRVTVASAGDGKQLVIRLGTSGGTTIVENWTPGTFGIVLPGYQPPSDPTVGTDQSDYLNPYIDALPSTPVHLAGGAGRDMILGTYSDGADLLEGGEGSDIINANGGSDLILAGGGNDFVSGFGDEATAYGGKGDDVLSARHAFGFNFRVSPELPMDESTVWRDIESYFSWQGAKQMTTDETGGLVGYATFTLGGAFDFSGRSGVAGWTYRFQRIDTSRYSLQYFSAAEPDGVTGTNGVFAFGGGVGDTHTIGVSLYGEEGDDVLIGGAGSDLLDGGTGNDVISGGAGQDVVFGGDGNDLLSGGTGNDRLDGGEGTDEIYGEAGADVIDGGAGNDLLWGDGQSDQLAGGDDILRGGAGNDQLVGQDGDDILSGGADDDLLAGGTGQDRLLGESGNDELQGGDGDDLLDGGVGDDVLHGQAGKDVLFGGDGADQMAGGDDDDRLDGGSGDDLLLGQQGNDVLLGGAGYDELQGGEGDDRLTGGTGNDRLFGEAGSDILDGGDGNDFLNGGSDSDKLSGGVGADTLNGGDGDDLLDGGDSNDILDGEAGNDTIYGGAGNDTIDGDDGDDLIQAGIGDDSVYGGAGNDVIHAEDGNDNVTAAQGNDLVHGGAGNDYLEGSEGDDVLSGDEGNDILLGDAGNDTLDGGDGQNQYRFRRGFGTDTVLVKQGSTDLLYFLDGITADELLYVREGQDLVVSLESGESVRVVGYFAAATAVRIQTDDFQILTRSQLDTGIMYGTPIRGGTDADSLTGTKDNERLYGLHGNDTIDGGDGNDLIEGGAGDDTLTDGRGGDVLLGGDGNDTIHLVADGMADDDLVDGGSGDDTYDVALGSGYDVIGRLDAADAGRDVIRMIGVNSDAITNFQISGTTLGVMIASGGWSNANVSNALMLEGFLSNNNHRIVFADGVEFTAADFEARWWSGTSGDDVQTGTFAPDSMDGGAGNDTLSGMGGSDTLQGGDGDDILDGGEDNDTLYDGAGADIVRGGAGNDRIYVSVDSSIDRFVGGSGDDRYYYNHTFYSSTWRTTVNSSEIEELENGGIDTIYSNYHDVILGANIENAVITPSNYWWPGAPNRITGNALDNVIQIVMNSTSDTQEYILDGAGGKDTLIGGATRDTYIVDGLDDVIVENGFSDSSDTVQASVDYSIEGRQELENLRLTGNAVRGTGNSDNNIIEGHLVDAVNQLAGLDGNDTYLITRKDQVIEQAGGGNDTVIIAGWDELTSQAMWVSVADYANVENLRLYNIGTQGPNGIIGLRANLQGDLGDNVLTGNMYANEIRGGAGNDTIRGNHFLAEFNLAISSNEADTLYGEEGDDTIHAALYGADIYGGRGNDVLYGTVGFNGDGRTYGTRAGSDNFFYEAGDGTDRIISVNGSRDTDRVIFGEGIIAEQATWTRDGFDLIVQLGTAADDRLIIEGYWREDWNNPGELVLVRTIDEFVFADGTIRRGDLAQLQITNDPPVANWFQYDASPRTGQAFSLALPAGSFVDDADDTLTYAVDGPEWLQIDSATGTISGTPPLGLEWFGFNLIATDQHGASTAMYLELRTVAVIEGTAGDDILVGTWQREELLGLDGNDRLAGNGGDDVLRGGAGDDTYVLDSQDMTTIVELEGEGTDTVESSLSVYTADENIERVVLVEGSSAQAAYGRDGHQTLIGNSQNNTLDGGSGADDMRGGAGNDSYYLDDAGDTVVELSAQGTDTVYTTVSTTLSANVENGYLDGQGNLSLIGNASANRLYGNSDNNVLDGGQGNDIMEGYGGDDTYYVDTDSDRVTESNNAGIDTVVRSAGSQVQLAGNVENLRLTGSGQATGNALDNLIEGSEAANILLGLAGNDTLNGRGGNDQLTGGAGNDRLIGGAGDDTYVIDGSSGSDIINNTGGGNDTLLVNGVASSRLSFKRDGNDLLVHIDGATIAAARVSGHFLGGDAGMDVVQASNARYTATQIAQLINSSSPDRTINGTASGEQLTGGTGRDLIDGLGGNDTLLGMGGNDTLRGGAGNDTLSGGSGNGTGSGDDTLEGGAGNDTLRGEDGDDLMLGGANDDTYVFGSGRDVIDNTGGGIDRLQFQDGQPVSNLRFTRDGDDLVIALASGANSSVRVTKHFLGGDFALDVLQPGSGAQLDTAAINARVSSSDGEANPADYARVLSGTAANDQLSGNASKELLRGLAGNDTLFGMLGDDRIEGGDGDDFLWGGSSSFGGSGNDMLYGGAGNDSLVGEDGNDPLFGGTGDDVYTYREGNGVDNVSVGGGSDSIFMAGIERTRLSFHRNGDDLIVRVDGDANQQVSVLKHFLGSDNALWMIQPEDGGHGISASEFETLLTPMQIGNTTASASRISGSDRLMASVSTEMVAIDQTEDSLATTAFRRPMQRAVLAEVNQLVDAMGVFQTGAANLDVGLALDVEAGILGGARSWLAQNASSRYQIQ</sequence>
<dbReference type="GO" id="GO:0005576">
    <property type="term" value="C:extracellular region"/>
    <property type="evidence" value="ECO:0007669"/>
    <property type="project" value="UniProtKB-SubCell"/>
</dbReference>
<dbReference type="GO" id="GO:0090729">
    <property type="term" value="F:toxin activity"/>
    <property type="evidence" value="ECO:0007669"/>
    <property type="project" value="UniProtKB-KW"/>
</dbReference>
<gene>
    <name evidence="11" type="ORF">CPBF424_03990</name>
</gene>
<dbReference type="InterPro" id="IPR006644">
    <property type="entry name" value="Cadg"/>
</dbReference>
<keyword evidence="5" id="KW-0677">Repeat</keyword>
<dbReference type="InterPro" id="IPR013783">
    <property type="entry name" value="Ig-like_fold"/>
</dbReference>
<dbReference type="InterPro" id="IPR018511">
    <property type="entry name" value="Hemolysin-typ_Ca-bd_CS"/>
</dbReference>
<evidence type="ECO:0000256" key="5">
    <source>
        <dbReference type="ARBA" id="ARBA00022737"/>
    </source>
</evidence>
<dbReference type="SUPFAM" id="SSF51120">
    <property type="entry name" value="beta-Roll"/>
    <property type="match status" value="14"/>
</dbReference>
<dbReference type="RefSeq" id="WP_115675744.1">
    <property type="nucleotide sequence ID" value="NZ_LR994544.1"/>
</dbReference>
<feature type="region of interest" description="Disordered" evidence="9">
    <location>
        <begin position="739"/>
        <end position="963"/>
    </location>
</feature>
<feature type="domain" description="Dystroglycan-type cadherin-like" evidence="10">
    <location>
        <begin position="1849"/>
        <end position="1937"/>
    </location>
</feature>
<keyword evidence="3" id="KW-0964">Secreted</keyword>
<feature type="region of interest" description="Disordered" evidence="9">
    <location>
        <begin position="2332"/>
        <end position="2352"/>
    </location>
</feature>
<dbReference type="GO" id="GO:0005509">
    <property type="term" value="F:calcium ion binding"/>
    <property type="evidence" value="ECO:0007669"/>
    <property type="project" value="InterPro"/>
</dbReference>
<feature type="compositionally biased region" description="Polar residues" evidence="9">
    <location>
        <begin position="2332"/>
        <end position="2344"/>
    </location>
</feature>
<evidence type="ECO:0000256" key="2">
    <source>
        <dbReference type="ARBA" id="ARBA00004613"/>
    </source>
</evidence>
<feature type="region of interest" description="Disordered" evidence="9">
    <location>
        <begin position="2368"/>
        <end position="2413"/>
    </location>
</feature>
<comment type="subcellular location">
    <subcellularLocation>
        <location evidence="1">Membrane</location>
    </subcellularLocation>
    <subcellularLocation>
        <location evidence="2">Secreted</location>
    </subcellularLocation>
</comment>
<dbReference type="InterPro" id="IPR001343">
    <property type="entry name" value="Hemolysn_Ca-bd"/>
</dbReference>
<name>A0AA46C581_9XANT</name>
<dbReference type="PANTHER" id="PTHR38340">
    <property type="entry name" value="S-LAYER PROTEIN"/>
    <property type="match status" value="1"/>
</dbReference>
<dbReference type="Pfam" id="PF05345">
    <property type="entry name" value="He_PIG"/>
    <property type="match status" value="1"/>
</dbReference>
<accession>A0AA46C581</accession>
<evidence type="ECO:0000256" key="9">
    <source>
        <dbReference type="SAM" id="MobiDB-lite"/>
    </source>
</evidence>
<dbReference type="InterPro" id="IPR015919">
    <property type="entry name" value="Cadherin-like_sf"/>
</dbReference>
<dbReference type="SMART" id="SM00736">
    <property type="entry name" value="CADG"/>
    <property type="match status" value="1"/>
</dbReference>
<evidence type="ECO:0000256" key="4">
    <source>
        <dbReference type="ARBA" id="ARBA00022656"/>
    </source>
</evidence>